<feature type="transmembrane region" description="Helical" evidence="1">
    <location>
        <begin position="61"/>
        <end position="82"/>
    </location>
</feature>
<evidence type="ECO:0000313" key="2">
    <source>
        <dbReference type="EMBL" id="GGL25171.1"/>
    </source>
</evidence>
<keyword evidence="1" id="KW-0472">Membrane</keyword>
<dbReference type="Proteomes" id="UP000628840">
    <property type="component" value="Unassembled WGS sequence"/>
</dbReference>
<dbReference type="AlphaFoldDB" id="A0A830F9T8"/>
<evidence type="ECO:0000313" key="3">
    <source>
        <dbReference type="Proteomes" id="UP000628840"/>
    </source>
</evidence>
<organism evidence="2 3">
    <name type="scientific">Halarchaeum grantii</name>
    <dbReference type="NCBI Taxonomy" id="1193105"/>
    <lineage>
        <taxon>Archaea</taxon>
        <taxon>Methanobacteriati</taxon>
        <taxon>Methanobacteriota</taxon>
        <taxon>Stenosarchaea group</taxon>
        <taxon>Halobacteria</taxon>
        <taxon>Halobacteriales</taxon>
        <taxon>Halobacteriaceae</taxon>
    </lineage>
</organism>
<protein>
    <submittedName>
        <fullName evidence="2">Uncharacterized protein</fullName>
    </submittedName>
</protein>
<comment type="caution">
    <text evidence="2">The sequence shown here is derived from an EMBL/GenBank/DDBJ whole genome shotgun (WGS) entry which is preliminary data.</text>
</comment>
<name>A0A830F9T8_9EURY</name>
<keyword evidence="3" id="KW-1185">Reference proteome</keyword>
<keyword evidence="1" id="KW-1133">Transmembrane helix</keyword>
<keyword evidence="1" id="KW-0812">Transmembrane</keyword>
<proteinExistence type="predicted"/>
<gene>
    <name evidence="2" type="ORF">GCM10009037_05890</name>
</gene>
<sequence length="109" mass="11872">MAVVALVALCVAFAYPLLTYSHNVLYREGVLLFTVALACLSAGALLELLVDVRVFDVTLRVLAYVFYAASGAVSVAATWRFAREFIDFGGDAHVDVESDEYVGGFENER</sequence>
<evidence type="ECO:0000256" key="1">
    <source>
        <dbReference type="SAM" id="Phobius"/>
    </source>
</evidence>
<dbReference type="EMBL" id="BMPF01000001">
    <property type="protein sequence ID" value="GGL25171.1"/>
    <property type="molecule type" value="Genomic_DNA"/>
</dbReference>
<feature type="transmembrane region" description="Helical" evidence="1">
    <location>
        <begin position="30"/>
        <end position="49"/>
    </location>
</feature>
<reference evidence="2 3" key="1">
    <citation type="journal article" date="2019" name="Int. J. Syst. Evol. Microbiol.">
        <title>The Global Catalogue of Microorganisms (GCM) 10K type strain sequencing project: providing services to taxonomists for standard genome sequencing and annotation.</title>
        <authorList>
            <consortium name="The Broad Institute Genomics Platform"/>
            <consortium name="The Broad Institute Genome Sequencing Center for Infectious Disease"/>
            <person name="Wu L."/>
            <person name="Ma J."/>
        </authorList>
    </citation>
    <scope>NUCLEOTIDE SEQUENCE [LARGE SCALE GENOMIC DNA]</scope>
    <source>
        <strain evidence="2 3">JCM 19585</strain>
    </source>
</reference>
<accession>A0A830F9T8</accession>